<sequence length="166" mass="18279">MLGRVSLEQVQSRTISRCFSKCGFMRNEGQVANIGMPEVTLEELELQGMEAADAGIVFALMKTITQLVKEPIAKVGKVREEDPQKNDCEDEEPIPVPSSAAAAQAIETLLLYATGRGDVGILNGSMDLDAYEEFVRGRRVSELVQTKISYFPPKSPTPRIILDMMD</sequence>
<dbReference type="AlphaFoldDB" id="A0AAV7JQX7"/>
<organism evidence="1 2">
    <name type="scientific">Oopsacas minuta</name>
    <dbReference type="NCBI Taxonomy" id="111878"/>
    <lineage>
        <taxon>Eukaryota</taxon>
        <taxon>Metazoa</taxon>
        <taxon>Porifera</taxon>
        <taxon>Hexactinellida</taxon>
        <taxon>Hexasterophora</taxon>
        <taxon>Lyssacinosida</taxon>
        <taxon>Leucopsacidae</taxon>
        <taxon>Oopsacas</taxon>
    </lineage>
</organism>
<name>A0AAV7JQX7_9METZ</name>
<dbReference type="EMBL" id="JAKMXF010000306">
    <property type="protein sequence ID" value="KAI6651288.1"/>
    <property type="molecule type" value="Genomic_DNA"/>
</dbReference>
<protein>
    <submittedName>
        <fullName evidence="1">Uncharacterized protein</fullName>
    </submittedName>
</protein>
<dbReference type="Proteomes" id="UP001165289">
    <property type="component" value="Unassembled WGS sequence"/>
</dbReference>
<evidence type="ECO:0000313" key="1">
    <source>
        <dbReference type="EMBL" id="KAI6651288.1"/>
    </source>
</evidence>
<evidence type="ECO:0000313" key="2">
    <source>
        <dbReference type="Proteomes" id="UP001165289"/>
    </source>
</evidence>
<keyword evidence="2" id="KW-1185">Reference proteome</keyword>
<gene>
    <name evidence="1" type="ORF">LOD99_5436</name>
</gene>
<reference evidence="1 2" key="1">
    <citation type="journal article" date="2023" name="BMC Biol.">
        <title>The compact genome of the sponge Oopsacas minuta (Hexactinellida) is lacking key metazoan core genes.</title>
        <authorList>
            <person name="Santini S."/>
            <person name="Schenkelaars Q."/>
            <person name="Jourda C."/>
            <person name="Duchesne M."/>
            <person name="Belahbib H."/>
            <person name="Rocher C."/>
            <person name="Selva M."/>
            <person name="Riesgo A."/>
            <person name="Vervoort M."/>
            <person name="Leys S.P."/>
            <person name="Kodjabachian L."/>
            <person name="Le Bivic A."/>
            <person name="Borchiellini C."/>
            <person name="Claverie J.M."/>
            <person name="Renard E."/>
        </authorList>
    </citation>
    <scope>NUCLEOTIDE SEQUENCE [LARGE SCALE GENOMIC DNA]</scope>
    <source>
        <strain evidence="1">SPO-2</strain>
    </source>
</reference>
<comment type="caution">
    <text evidence="1">The sequence shown here is derived from an EMBL/GenBank/DDBJ whole genome shotgun (WGS) entry which is preliminary data.</text>
</comment>
<accession>A0AAV7JQX7</accession>
<proteinExistence type="predicted"/>